<sequence>MITRSYVEPYIGQRVVVRTHDGVTHHGILHAINNNGMYLRPIRGQAGLAQGTADSSPQLLDHKGSEQGDIEQAWWPFFFLPWLAVAAFWPWGWWW</sequence>
<accession>A0A9X7Z572</accession>
<protein>
    <submittedName>
        <fullName evidence="2">Uncharacterized protein</fullName>
    </submittedName>
</protein>
<keyword evidence="1" id="KW-0472">Membrane</keyword>
<organism evidence="2 3">
    <name type="scientific">Alicyclobacillus mengziensis</name>
    <dbReference type="NCBI Taxonomy" id="2931921"/>
    <lineage>
        <taxon>Bacteria</taxon>
        <taxon>Bacillati</taxon>
        <taxon>Bacillota</taxon>
        <taxon>Bacilli</taxon>
        <taxon>Bacillales</taxon>
        <taxon>Alicyclobacillaceae</taxon>
        <taxon>Alicyclobacillus</taxon>
    </lineage>
</organism>
<dbReference type="RefSeq" id="WP_206655424.1">
    <property type="nucleotide sequence ID" value="NZ_CP071182.1"/>
</dbReference>
<proteinExistence type="predicted"/>
<reference evidence="2 3" key="1">
    <citation type="submission" date="2021-02" db="EMBL/GenBank/DDBJ databases">
        <title>Alicyclobacillus curvatus sp. nov. and Alicyclobacillus mengziensis sp. nov., two acidophilic bacteria isolated from acid mine drainage.</title>
        <authorList>
            <person name="Huang Y."/>
        </authorList>
    </citation>
    <scope>NUCLEOTIDE SEQUENCE [LARGE SCALE GENOMIC DNA]</scope>
    <source>
        <strain evidence="2 3">S30H14</strain>
    </source>
</reference>
<evidence type="ECO:0000256" key="1">
    <source>
        <dbReference type="SAM" id="Phobius"/>
    </source>
</evidence>
<feature type="transmembrane region" description="Helical" evidence="1">
    <location>
        <begin position="73"/>
        <end position="94"/>
    </location>
</feature>
<dbReference type="AlphaFoldDB" id="A0A9X7Z572"/>
<evidence type="ECO:0000313" key="2">
    <source>
        <dbReference type="EMBL" id="QSO46052.1"/>
    </source>
</evidence>
<dbReference type="EMBL" id="CP071182">
    <property type="protein sequence ID" value="QSO46052.1"/>
    <property type="molecule type" value="Genomic_DNA"/>
</dbReference>
<dbReference type="Proteomes" id="UP000663505">
    <property type="component" value="Chromosome"/>
</dbReference>
<keyword evidence="3" id="KW-1185">Reference proteome</keyword>
<keyword evidence="1" id="KW-1133">Transmembrane helix</keyword>
<gene>
    <name evidence="2" type="ORF">JZ786_16155</name>
</gene>
<dbReference type="KEGG" id="afx:JZ786_16155"/>
<evidence type="ECO:0000313" key="3">
    <source>
        <dbReference type="Proteomes" id="UP000663505"/>
    </source>
</evidence>
<name>A0A9X7Z572_9BACL</name>
<keyword evidence="1" id="KW-0812">Transmembrane</keyword>